<feature type="transmembrane region" description="Helical" evidence="12">
    <location>
        <begin position="49"/>
        <end position="70"/>
    </location>
</feature>
<dbReference type="SMART" id="SM00388">
    <property type="entry name" value="HisKA"/>
    <property type="match status" value="1"/>
</dbReference>
<evidence type="ECO:0000256" key="9">
    <source>
        <dbReference type="ARBA" id="ARBA00022840"/>
    </source>
</evidence>
<dbReference type="CDD" id="cd06225">
    <property type="entry name" value="HAMP"/>
    <property type="match status" value="1"/>
</dbReference>
<dbReference type="Gene3D" id="3.30.565.10">
    <property type="entry name" value="Histidine kinase-like ATPase, C-terminal domain"/>
    <property type="match status" value="1"/>
</dbReference>
<evidence type="ECO:0000256" key="8">
    <source>
        <dbReference type="ARBA" id="ARBA00022777"/>
    </source>
</evidence>
<dbReference type="AlphaFoldDB" id="A0A559JIU2"/>
<keyword evidence="5" id="KW-0597">Phosphoprotein</keyword>
<dbReference type="GO" id="GO:0005524">
    <property type="term" value="F:ATP binding"/>
    <property type="evidence" value="ECO:0007669"/>
    <property type="project" value="UniProtKB-KW"/>
</dbReference>
<dbReference type="EC" id="2.7.13.3" evidence="3"/>
<dbReference type="SUPFAM" id="SSF47384">
    <property type="entry name" value="Homodimeric domain of signal transducing histidine kinase"/>
    <property type="match status" value="1"/>
</dbReference>
<keyword evidence="7" id="KW-0547">Nucleotide-binding</keyword>
<dbReference type="FunFam" id="3.30.565.10:FF:000006">
    <property type="entry name" value="Sensor histidine kinase WalK"/>
    <property type="match status" value="1"/>
</dbReference>
<evidence type="ECO:0000256" key="11">
    <source>
        <dbReference type="ARBA" id="ARBA00023136"/>
    </source>
</evidence>
<protein>
    <recommendedName>
        <fullName evidence="3">histidine kinase</fullName>
        <ecNumber evidence="3">2.7.13.3</ecNumber>
    </recommendedName>
</protein>
<dbReference type="InterPro" id="IPR003661">
    <property type="entry name" value="HisK_dim/P_dom"/>
</dbReference>
<comment type="caution">
    <text evidence="15">The sequence shown here is derived from an EMBL/GenBank/DDBJ whole genome shotgun (WGS) entry which is preliminary data.</text>
</comment>
<dbReference type="OrthoDB" id="335833at2"/>
<dbReference type="InterPro" id="IPR003660">
    <property type="entry name" value="HAMP_dom"/>
</dbReference>
<evidence type="ECO:0000256" key="12">
    <source>
        <dbReference type="SAM" id="Phobius"/>
    </source>
</evidence>
<dbReference type="SMART" id="SM00304">
    <property type="entry name" value="HAMP"/>
    <property type="match status" value="1"/>
</dbReference>
<proteinExistence type="predicted"/>
<dbReference type="CDD" id="cd00082">
    <property type="entry name" value="HisKA"/>
    <property type="match status" value="1"/>
</dbReference>
<keyword evidence="6" id="KW-0808">Transferase</keyword>
<evidence type="ECO:0000256" key="1">
    <source>
        <dbReference type="ARBA" id="ARBA00000085"/>
    </source>
</evidence>
<dbReference type="GO" id="GO:0005886">
    <property type="term" value="C:plasma membrane"/>
    <property type="evidence" value="ECO:0007669"/>
    <property type="project" value="UniProtKB-SubCell"/>
</dbReference>
<keyword evidence="12" id="KW-1133">Transmembrane helix</keyword>
<evidence type="ECO:0000259" key="14">
    <source>
        <dbReference type="PROSITE" id="PS50885"/>
    </source>
</evidence>
<comment type="subcellular location">
    <subcellularLocation>
        <location evidence="2">Cell membrane</location>
        <topology evidence="2">Multi-pass membrane protein</topology>
    </subcellularLocation>
</comment>
<feature type="domain" description="Histidine kinase" evidence="13">
    <location>
        <begin position="139"/>
        <end position="359"/>
    </location>
</feature>
<accession>A0A559JIU2</accession>
<dbReference type="PANTHER" id="PTHR43711:SF1">
    <property type="entry name" value="HISTIDINE KINASE 1"/>
    <property type="match status" value="1"/>
</dbReference>
<evidence type="ECO:0000313" key="16">
    <source>
        <dbReference type="Proteomes" id="UP000316330"/>
    </source>
</evidence>
<evidence type="ECO:0000259" key="13">
    <source>
        <dbReference type="PROSITE" id="PS50109"/>
    </source>
</evidence>
<dbReference type="PRINTS" id="PR00344">
    <property type="entry name" value="BCTRLSENSOR"/>
</dbReference>
<dbReference type="PROSITE" id="PS50885">
    <property type="entry name" value="HAMP"/>
    <property type="match status" value="1"/>
</dbReference>
<dbReference type="Pfam" id="PF00512">
    <property type="entry name" value="HisKA"/>
    <property type="match status" value="1"/>
</dbReference>
<feature type="transmembrane region" description="Helical" evidence="12">
    <location>
        <begin position="21"/>
        <end position="43"/>
    </location>
</feature>
<dbReference type="PANTHER" id="PTHR43711">
    <property type="entry name" value="TWO-COMPONENT HISTIDINE KINASE"/>
    <property type="match status" value="1"/>
</dbReference>
<dbReference type="InterPro" id="IPR005467">
    <property type="entry name" value="His_kinase_dom"/>
</dbReference>
<dbReference type="Proteomes" id="UP000316330">
    <property type="component" value="Unassembled WGS sequence"/>
</dbReference>
<evidence type="ECO:0000256" key="7">
    <source>
        <dbReference type="ARBA" id="ARBA00022741"/>
    </source>
</evidence>
<dbReference type="SMART" id="SM00387">
    <property type="entry name" value="HATPase_c"/>
    <property type="match status" value="1"/>
</dbReference>
<dbReference type="FunFam" id="1.10.287.130:FF:000008">
    <property type="entry name" value="Two-component sensor histidine kinase"/>
    <property type="match status" value="1"/>
</dbReference>
<organism evidence="15 16">
    <name type="scientific">Cohnella terricola</name>
    <dbReference type="NCBI Taxonomy" id="1289167"/>
    <lineage>
        <taxon>Bacteria</taxon>
        <taxon>Bacillati</taxon>
        <taxon>Bacillota</taxon>
        <taxon>Bacilli</taxon>
        <taxon>Bacillales</taxon>
        <taxon>Paenibacillaceae</taxon>
        <taxon>Cohnella</taxon>
    </lineage>
</organism>
<dbReference type="EMBL" id="VNJJ01000006">
    <property type="protein sequence ID" value="TVX99788.1"/>
    <property type="molecule type" value="Genomic_DNA"/>
</dbReference>
<dbReference type="InterPro" id="IPR036890">
    <property type="entry name" value="HATPase_C_sf"/>
</dbReference>
<feature type="domain" description="HAMP" evidence="14">
    <location>
        <begin position="72"/>
        <end position="124"/>
    </location>
</feature>
<dbReference type="PROSITE" id="PS50109">
    <property type="entry name" value="HIS_KIN"/>
    <property type="match status" value="1"/>
</dbReference>
<evidence type="ECO:0000256" key="4">
    <source>
        <dbReference type="ARBA" id="ARBA00022475"/>
    </source>
</evidence>
<keyword evidence="8 15" id="KW-0418">Kinase</keyword>
<name>A0A559JIU2_9BACL</name>
<sequence length="368" mass="41720">MGHRLQIRKQGSRMRLRAYLLLANGVSIGIILLSLFVCYRYMLLNGPETMLLVSVTLGAAAVSFIVHFALTQRLEKSLQRLTEETEHIAKGHFDGMAPVIGPAEFRRLAERFNEMSIKLSDSFKRIRSSEASRRELVANVSHDLRTPLASVQSFVEALQDDIVQDKETFQRYLRTIRHETQRLSRLIDDLFELSQLHAGARVWTPEPCHSDSLIVDVLHSHELQLEEKRLDVHVRVPDDLPPLHAMPYELKRVLSNLLQNAVRHSPAGSRIELEANLLPDQRYVRITIDDEGEGVAREERELIFERLYRSDRSRTRASGGSGLGLAIAKSIVQLHGGDIGVEPRQGGGSRFWFTVMTASEANQYDSQI</sequence>
<reference evidence="15 16" key="1">
    <citation type="submission" date="2019-07" db="EMBL/GenBank/DDBJ databases">
        <authorList>
            <person name="Kim J."/>
        </authorList>
    </citation>
    <scope>NUCLEOTIDE SEQUENCE [LARGE SCALE GENOMIC DNA]</scope>
    <source>
        <strain evidence="15 16">G13</strain>
    </source>
</reference>
<keyword evidence="10" id="KW-0902">Two-component regulatory system</keyword>
<dbReference type="Gene3D" id="6.10.340.10">
    <property type="match status" value="1"/>
</dbReference>
<dbReference type="InterPro" id="IPR004358">
    <property type="entry name" value="Sig_transdc_His_kin-like_C"/>
</dbReference>
<keyword evidence="12" id="KW-0812">Transmembrane</keyword>
<evidence type="ECO:0000256" key="3">
    <source>
        <dbReference type="ARBA" id="ARBA00012438"/>
    </source>
</evidence>
<keyword evidence="4" id="KW-1003">Cell membrane</keyword>
<comment type="catalytic activity">
    <reaction evidence="1">
        <text>ATP + protein L-histidine = ADP + protein N-phospho-L-histidine.</text>
        <dbReference type="EC" id="2.7.13.3"/>
    </reaction>
</comment>
<dbReference type="Pfam" id="PF02518">
    <property type="entry name" value="HATPase_c"/>
    <property type="match status" value="1"/>
</dbReference>
<evidence type="ECO:0000313" key="15">
    <source>
        <dbReference type="EMBL" id="TVX99788.1"/>
    </source>
</evidence>
<dbReference type="Gene3D" id="1.10.287.130">
    <property type="match status" value="1"/>
</dbReference>
<dbReference type="GO" id="GO:0000155">
    <property type="term" value="F:phosphorelay sensor kinase activity"/>
    <property type="evidence" value="ECO:0007669"/>
    <property type="project" value="InterPro"/>
</dbReference>
<dbReference type="SUPFAM" id="SSF55874">
    <property type="entry name" value="ATPase domain of HSP90 chaperone/DNA topoisomerase II/histidine kinase"/>
    <property type="match status" value="1"/>
</dbReference>
<evidence type="ECO:0000256" key="5">
    <source>
        <dbReference type="ARBA" id="ARBA00022553"/>
    </source>
</evidence>
<keyword evidence="11 12" id="KW-0472">Membrane</keyword>
<keyword evidence="9" id="KW-0067">ATP-binding</keyword>
<dbReference type="InterPro" id="IPR050736">
    <property type="entry name" value="Sensor_HK_Regulatory"/>
</dbReference>
<dbReference type="InterPro" id="IPR003594">
    <property type="entry name" value="HATPase_dom"/>
</dbReference>
<evidence type="ECO:0000256" key="10">
    <source>
        <dbReference type="ARBA" id="ARBA00023012"/>
    </source>
</evidence>
<dbReference type="InterPro" id="IPR036097">
    <property type="entry name" value="HisK_dim/P_sf"/>
</dbReference>
<dbReference type="Pfam" id="PF00672">
    <property type="entry name" value="HAMP"/>
    <property type="match status" value="1"/>
</dbReference>
<dbReference type="CDD" id="cd00075">
    <property type="entry name" value="HATPase"/>
    <property type="match status" value="1"/>
</dbReference>
<evidence type="ECO:0000256" key="6">
    <source>
        <dbReference type="ARBA" id="ARBA00022679"/>
    </source>
</evidence>
<evidence type="ECO:0000256" key="2">
    <source>
        <dbReference type="ARBA" id="ARBA00004651"/>
    </source>
</evidence>
<keyword evidence="16" id="KW-1185">Reference proteome</keyword>
<gene>
    <name evidence="15" type="ORF">FPZ45_12630</name>
</gene>